<organism evidence="3 4">
    <name type="scientific">Xenorhabdus japonica</name>
    <dbReference type="NCBI Taxonomy" id="53341"/>
    <lineage>
        <taxon>Bacteria</taxon>
        <taxon>Pseudomonadati</taxon>
        <taxon>Pseudomonadota</taxon>
        <taxon>Gammaproteobacteria</taxon>
        <taxon>Enterobacterales</taxon>
        <taxon>Morganellaceae</taxon>
        <taxon>Xenorhabdus</taxon>
    </lineage>
</organism>
<feature type="domain" description="LCI fold" evidence="2">
    <location>
        <begin position="48"/>
        <end position="84"/>
    </location>
</feature>
<feature type="chain" id="PRO_5011521736" evidence="1">
    <location>
        <begin position="25"/>
        <end position="86"/>
    </location>
</feature>
<dbReference type="InterPro" id="IPR020976">
    <property type="entry name" value="Antimicrobial_lci"/>
</dbReference>
<evidence type="ECO:0000313" key="3">
    <source>
        <dbReference type="EMBL" id="SFN70792.1"/>
    </source>
</evidence>
<reference evidence="4" key="1">
    <citation type="submission" date="2016-10" db="EMBL/GenBank/DDBJ databases">
        <authorList>
            <person name="Varghese N."/>
            <person name="Submissions S."/>
        </authorList>
    </citation>
    <scope>NUCLEOTIDE SEQUENCE [LARGE SCALE GENOMIC DNA]</scope>
    <source>
        <strain evidence="4">DSM 16522</strain>
    </source>
</reference>
<dbReference type="Pfam" id="PF12197">
    <property type="entry name" value="lci"/>
    <property type="match status" value="1"/>
</dbReference>
<protein>
    <submittedName>
        <fullName evidence="3">Antimicrobial protein</fullName>
    </submittedName>
</protein>
<keyword evidence="4" id="KW-1185">Reference proteome</keyword>
<keyword evidence="1" id="KW-0732">Signal</keyword>
<accession>A0A1I5B7U9</accession>
<dbReference type="OrthoDB" id="6448059at2"/>
<evidence type="ECO:0000256" key="1">
    <source>
        <dbReference type="SAM" id="SignalP"/>
    </source>
</evidence>
<gene>
    <name evidence="3" type="ORF">SAMN05421579_11641</name>
</gene>
<dbReference type="AlphaFoldDB" id="A0A1I5B7U9"/>
<name>A0A1I5B7U9_9GAMM</name>
<dbReference type="RefSeq" id="WP_092519298.1">
    <property type="nucleotide sequence ID" value="NZ_CAWRAH010000031.1"/>
</dbReference>
<dbReference type="Proteomes" id="UP000199011">
    <property type="component" value="Unassembled WGS sequence"/>
</dbReference>
<dbReference type="EMBL" id="FOVO01000016">
    <property type="protein sequence ID" value="SFN70792.1"/>
    <property type="molecule type" value="Genomic_DNA"/>
</dbReference>
<evidence type="ECO:0000259" key="2">
    <source>
        <dbReference type="Pfam" id="PF12197"/>
    </source>
</evidence>
<feature type="signal peptide" evidence="1">
    <location>
        <begin position="1"/>
        <end position="24"/>
    </location>
</feature>
<sequence>MFKKLLTAGALAAALIAGIGTASADGRTYYCEGTGITDKLIVGDSMWVVNPYRNFANVFKYNGSTWYFKGSIKNCGNGIWAGHYRR</sequence>
<proteinExistence type="predicted"/>
<evidence type="ECO:0000313" key="4">
    <source>
        <dbReference type="Proteomes" id="UP000199011"/>
    </source>
</evidence>